<organism evidence="2 3">
    <name type="scientific">Comamonas terrae</name>
    <dbReference type="NCBI Taxonomy" id="673548"/>
    <lineage>
        <taxon>Bacteria</taxon>
        <taxon>Pseudomonadati</taxon>
        <taxon>Pseudomonadota</taxon>
        <taxon>Betaproteobacteria</taxon>
        <taxon>Burkholderiales</taxon>
        <taxon>Comamonadaceae</taxon>
        <taxon>Comamonas</taxon>
    </lineage>
</organism>
<comment type="caution">
    <text evidence="2">The sequence shown here is derived from an EMBL/GenBank/DDBJ whole genome shotgun (WGS) entry which is preliminary data.</text>
</comment>
<dbReference type="InterPro" id="IPR021333">
    <property type="entry name" value="DUF2946"/>
</dbReference>
<name>A0ABW5UMF8_9BURK</name>
<feature type="signal peptide" evidence="1">
    <location>
        <begin position="1"/>
        <end position="27"/>
    </location>
</feature>
<dbReference type="RefSeq" id="WP_066469995.1">
    <property type="nucleotide sequence ID" value="NZ_BCNT01000001.1"/>
</dbReference>
<sequence length="126" mass="13278">MHMLRSSFWLSRLVLAWFALTMGATIAAPFVHPQSMELVCSASGEVKWVQVGTDADADGSQDAMGASHHHIDCALCLSVIAPPPLLLQGLSASQQSLSYALRPVPAAHIASVTRAPLPARGPPLLS</sequence>
<keyword evidence="1" id="KW-0732">Signal</keyword>
<feature type="chain" id="PRO_5047266754" evidence="1">
    <location>
        <begin position="28"/>
        <end position="126"/>
    </location>
</feature>
<gene>
    <name evidence="2" type="ORF">ACFSW6_08415</name>
</gene>
<evidence type="ECO:0000256" key="1">
    <source>
        <dbReference type="SAM" id="SignalP"/>
    </source>
</evidence>
<proteinExistence type="predicted"/>
<reference evidence="3" key="1">
    <citation type="journal article" date="2019" name="Int. J. Syst. Evol. Microbiol.">
        <title>The Global Catalogue of Microorganisms (GCM) 10K type strain sequencing project: providing services to taxonomists for standard genome sequencing and annotation.</title>
        <authorList>
            <consortium name="The Broad Institute Genomics Platform"/>
            <consortium name="The Broad Institute Genome Sequencing Center for Infectious Disease"/>
            <person name="Wu L."/>
            <person name="Ma J."/>
        </authorList>
    </citation>
    <scope>NUCLEOTIDE SEQUENCE [LARGE SCALE GENOMIC DNA]</scope>
    <source>
        <strain evidence="3">TISTR 1906</strain>
    </source>
</reference>
<evidence type="ECO:0000313" key="3">
    <source>
        <dbReference type="Proteomes" id="UP001597463"/>
    </source>
</evidence>
<dbReference type="EMBL" id="JBHUMV010000003">
    <property type="protein sequence ID" value="MFD2754108.1"/>
    <property type="molecule type" value="Genomic_DNA"/>
</dbReference>
<keyword evidence="3" id="KW-1185">Reference proteome</keyword>
<dbReference type="Proteomes" id="UP001597463">
    <property type="component" value="Unassembled WGS sequence"/>
</dbReference>
<dbReference type="Pfam" id="PF11162">
    <property type="entry name" value="DUF2946"/>
    <property type="match status" value="1"/>
</dbReference>
<evidence type="ECO:0000313" key="2">
    <source>
        <dbReference type="EMBL" id="MFD2754108.1"/>
    </source>
</evidence>
<protein>
    <submittedName>
        <fullName evidence="2">DUF2946 family protein</fullName>
    </submittedName>
</protein>
<accession>A0ABW5UMF8</accession>